<organism evidence="1">
    <name type="scientific">Klebsiella pneumoniae</name>
    <dbReference type="NCBI Taxonomy" id="573"/>
    <lineage>
        <taxon>Bacteria</taxon>
        <taxon>Pseudomonadati</taxon>
        <taxon>Pseudomonadota</taxon>
        <taxon>Gammaproteobacteria</taxon>
        <taxon>Enterobacterales</taxon>
        <taxon>Enterobacteriaceae</taxon>
        <taxon>Klebsiella/Raoultella group</taxon>
        <taxon>Klebsiella</taxon>
        <taxon>Klebsiella pneumoniae complex</taxon>
    </lineage>
</organism>
<geneLocation type="plasmid" evidence="1">
    <name>pUJ-1KPC</name>
</geneLocation>
<accession>A0A2P1BNH6</accession>
<keyword evidence="1" id="KW-0614">Plasmid</keyword>
<sequence length="244" mass="27862">MVPVICGVDFRRAEDARSNEDLAHRFIVRCRETSTILPAVSTIERLCADALVAAEWRIETRIAENLTADVRDHMDKLLSEMLAGNISRFIWLRNFEVGNNSAAANRLLDRLEFLRTLNINHSALASIPAHRIARLRRQGERYFTDGLRDITSDRRWAILAVCVVEWEAAIADAIVETHDRIVGKLGGKRSASMTKQFPALKPHSRIRSVPSPRWELRCLRPAVTEPRWRWLSPVRLHGTGSLNW</sequence>
<evidence type="ECO:0000313" key="1">
    <source>
        <dbReference type="EMBL" id="AVI43249.1"/>
    </source>
</evidence>
<reference evidence="1" key="1">
    <citation type="submission" date="2017-12" db="EMBL/GenBank/DDBJ databases">
        <title>Insights into the successfully spreading KPC-encoding IncII plasmids.</title>
        <authorList>
            <person name="Brandt C."/>
            <person name="Pletz M.W."/>
            <person name="Makarewicz O."/>
        </authorList>
    </citation>
    <scope>NUCLEOTIDE SEQUENCE</scope>
    <source>
        <strain evidence="1">UR15381</strain>
        <plasmid evidence="1">pUJ-1KPC</plasmid>
    </source>
</reference>
<dbReference type="AlphaFoldDB" id="A0A2P1BNH6"/>
<proteinExistence type="predicted"/>
<name>A0A2P1BNH6_KLEPN</name>
<dbReference type="EMBL" id="MG700548">
    <property type="protein sequence ID" value="AVI43249.1"/>
    <property type="molecule type" value="Genomic_DNA"/>
</dbReference>
<protein>
    <submittedName>
        <fullName evidence="1">Uncharacterized protein</fullName>
    </submittedName>
</protein>